<keyword evidence="1" id="KW-1133">Transmembrane helix</keyword>
<keyword evidence="1" id="KW-0812">Transmembrane</keyword>
<reference evidence="2" key="1">
    <citation type="journal article" date="2014" name="Int. J. Syst. Evol. Microbiol.">
        <title>Complete genome sequence of Corynebacterium casei LMG S-19264T (=DSM 44701T), isolated from a smear-ripened cheese.</title>
        <authorList>
            <consortium name="US DOE Joint Genome Institute (JGI-PGF)"/>
            <person name="Walter F."/>
            <person name="Albersmeier A."/>
            <person name="Kalinowski J."/>
            <person name="Ruckert C."/>
        </authorList>
    </citation>
    <scope>NUCLEOTIDE SEQUENCE</scope>
    <source>
        <strain evidence="2">CGMCC 1.16134</strain>
    </source>
</reference>
<dbReference type="EMBL" id="BMKR01000030">
    <property type="protein sequence ID" value="GGG00478.1"/>
    <property type="molecule type" value="Genomic_DNA"/>
</dbReference>
<dbReference type="AlphaFoldDB" id="A0A917FRY6"/>
<reference evidence="2" key="2">
    <citation type="submission" date="2020-09" db="EMBL/GenBank/DDBJ databases">
        <authorList>
            <person name="Sun Q."/>
            <person name="Zhou Y."/>
        </authorList>
    </citation>
    <scope>NUCLEOTIDE SEQUENCE</scope>
    <source>
        <strain evidence="2">CGMCC 1.16134</strain>
    </source>
</reference>
<name>A0A917FRY6_9BACL</name>
<gene>
    <name evidence="2" type="ORF">GCM10010912_51720</name>
</gene>
<sequence>MKFAVILALYALAFYIGIKMLRGNKRKQHRLWYGLILAWCAYVHLCGITNTPHLSVSTLYRFLFEDAGRAIVQWLGG</sequence>
<evidence type="ECO:0000313" key="3">
    <source>
        <dbReference type="Proteomes" id="UP000637643"/>
    </source>
</evidence>
<feature type="transmembrane region" description="Helical" evidence="1">
    <location>
        <begin position="6"/>
        <end position="22"/>
    </location>
</feature>
<keyword evidence="1" id="KW-0472">Membrane</keyword>
<dbReference type="RefSeq" id="WP_189030015.1">
    <property type="nucleotide sequence ID" value="NZ_BMKR01000030.1"/>
</dbReference>
<proteinExistence type="predicted"/>
<organism evidence="2 3">
    <name type="scientific">Paenibacillus albidus</name>
    <dbReference type="NCBI Taxonomy" id="2041023"/>
    <lineage>
        <taxon>Bacteria</taxon>
        <taxon>Bacillati</taxon>
        <taxon>Bacillota</taxon>
        <taxon>Bacilli</taxon>
        <taxon>Bacillales</taxon>
        <taxon>Paenibacillaceae</taxon>
        <taxon>Paenibacillus</taxon>
    </lineage>
</organism>
<feature type="transmembrane region" description="Helical" evidence="1">
    <location>
        <begin position="31"/>
        <end position="50"/>
    </location>
</feature>
<accession>A0A917FRY6</accession>
<keyword evidence="3" id="KW-1185">Reference proteome</keyword>
<dbReference type="Proteomes" id="UP000637643">
    <property type="component" value="Unassembled WGS sequence"/>
</dbReference>
<protein>
    <submittedName>
        <fullName evidence="2">Uncharacterized protein</fullName>
    </submittedName>
</protein>
<comment type="caution">
    <text evidence="2">The sequence shown here is derived from an EMBL/GenBank/DDBJ whole genome shotgun (WGS) entry which is preliminary data.</text>
</comment>
<evidence type="ECO:0000256" key="1">
    <source>
        <dbReference type="SAM" id="Phobius"/>
    </source>
</evidence>
<evidence type="ECO:0000313" key="2">
    <source>
        <dbReference type="EMBL" id="GGG00478.1"/>
    </source>
</evidence>